<gene>
    <name evidence="1" type="ORF">BE08_01720</name>
</gene>
<proteinExistence type="predicted"/>
<evidence type="ECO:0000313" key="2">
    <source>
        <dbReference type="Proteomes" id="UP000075420"/>
    </source>
</evidence>
<dbReference type="AlphaFoldDB" id="A0A150P2Y6"/>
<dbReference type="EMBL" id="JELY01003319">
    <property type="protein sequence ID" value="KYF49772.1"/>
    <property type="molecule type" value="Genomic_DNA"/>
</dbReference>
<evidence type="ECO:0000313" key="1">
    <source>
        <dbReference type="EMBL" id="KYF49772.1"/>
    </source>
</evidence>
<accession>A0A150P2Y6</accession>
<protein>
    <submittedName>
        <fullName evidence="1">Uncharacterized protein</fullName>
    </submittedName>
</protein>
<reference evidence="1 2" key="1">
    <citation type="submission" date="2014-02" db="EMBL/GenBank/DDBJ databases">
        <title>The small core and large imbalanced accessory genome model reveals a collaborative survival strategy of Sorangium cellulosum strains in nature.</title>
        <authorList>
            <person name="Han K."/>
            <person name="Peng R."/>
            <person name="Blom J."/>
            <person name="Li Y.-Z."/>
        </authorList>
    </citation>
    <scope>NUCLEOTIDE SEQUENCE [LARGE SCALE GENOMIC DNA]</scope>
    <source>
        <strain evidence="1 2">So0157-25</strain>
    </source>
</reference>
<organism evidence="1 2">
    <name type="scientific">Sorangium cellulosum</name>
    <name type="common">Polyangium cellulosum</name>
    <dbReference type="NCBI Taxonomy" id="56"/>
    <lineage>
        <taxon>Bacteria</taxon>
        <taxon>Pseudomonadati</taxon>
        <taxon>Myxococcota</taxon>
        <taxon>Polyangia</taxon>
        <taxon>Polyangiales</taxon>
        <taxon>Polyangiaceae</taxon>
        <taxon>Sorangium</taxon>
    </lineage>
</organism>
<comment type="caution">
    <text evidence="1">The sequence shown here is derived from an EMBL/GenBank/DDBJ whole genome shotgun (WGS) entry which is preliminary data.</text>
</comment>
<dbReference type="Proteomes" id="UP000075420">
    <property type="component" value="Unassembled WGS sequence"/>
</dbReference>
<sequence>MTSRFTPFDIKAAYARAIERTSYNVVGALHTSAAAPDEDASPTVLFSRLADLSSNEAKALVVDPATVELIVSIGGLVLDLFSGDDSEEHREELRAIGLWAQKVDGQLHRLNLALEDIREELSKTPVYMDRAFRRDAEYALLSYCEAYVTNIAAYRQTQSHDLKRIITDLYVPLQSAARKLMYYGYANVVSVAYALRPEIDLVRILELGRSTEATVARTYYDFFDTALDPNVTGSLVNAAASMDAKIDELTHQHSPGFKGFVGDAWWYKDNFRQICHKRRHPGDGPSCEMVWDYHRIHPGYEITGSLAGGFDAHAVVMPDGHVFADSSRDHNSAYLIGRDAALAEATRLVRDKILPTYQRGSIKFNELVADRPLLTQALLQCERFREVAARLSGAA</sequence>
<name>A0A150P2Y6_SORCE</name>